<keyword evidence="4" id="KW-1185">Reference proteome</keyword>
<name>A0A5C5WDE7_9BACT</name>
<dbReference type="InterPro" id="IPR028098">
    <property type="entry name" value="Glyco_trans_4-like_N"/>
</dbReference>
<evidence type="ECO:0000313" key="3">
    <source>
        <dbReference type="EMBL" id="TWT48163.1"/>
    </source>
</evidence>
<dbReference type="Pfam" id="PF13439">
    <property type="entry name" value="Glyco_transf_4"/>
    <property type="match status" value="1"/>
</dbReference>
<dbReference type="InterPro" id="IPR001296">
    <property type="entry name" value="Glyco_trans_1"/>
</dbReference>
<sequence>MKIALAHHWIMSYRGGERVLEQIAELCPGSDVYVLTHDRTIDVPGVRDRKIHTSLLKHIPRIDQFYKHLLPMHPHAIRRMQVPSDVDLLISSDASLIKGIPLGPQTKHVCYCHSPPRYLWELGSDYKRASRLTSLALDRFSDGLRKFDFESAQNVDHFIANSIFVSDRIRNYYNRDSTVVYPPVDTMAFDATKAREDFDLVLSELAPYKRIDVAVEAYTKLGRRLVVIGDGSERKHLESIAGPTIEFKGRQPFDVVRKHFETCRAFVFPGIEDFGITPVEAQASGAPVVAFRAGGALETVIENETGLFFEQQTADAMIAAIEMLETVSFDPARTRQQAERFSFDEFRRQFLQTLANWGYQLPSYQNLFPSIGMVSGNFHSTVPI</sequence>
<feature type="domain" description="Glycosyltransferase subfamily 4-like N-terminal" evidence="2">
    <location>
        <begin position="14"/>
        <end position="186"/>
    </location>
</feature>
<keyword evidence="3" id="KW-0328">Glycosyltransferase</keyword>
<dbReference type="Proteomes" id="UP000316598">
    <property type="component" value="Unassembled WGS sequence"/>
</dbReference>
<reference evidence="3 4" key="1">
    <citation type="submission" date="2019-02" db="EMBL/GenBank/DDBJ databases">
        <title>Deep-cultivation of Planctomycetes and their phenomic and genomic characterization uncovers novel biology.</title>
        <authorList>
            <person name="Wiegand S."/>
            <person name="Jogler M."/>
            <person name="Boedeker C."/>
            <person name="Pinto D."/>
            <person name="Vollmers J."/>
            <person name="Rivas-Marin E."/>
            <person name="Kohn T."/>
            <person name="Peeters S.H."/>
            <person name="Heuer A."/>
            <person name="Rast P."/>
            <person name="Oberbeckmann S."/>
            <person name="Bunk B."/>
            <person name="Jeske O."/>
            <person name="Meyerdierks A."/>
            <person name="Storesund J.E."/>
            <person name="Kallscheuer N."/>
            <person name="Luecker S."/>
            <person name="Lage O.M."/>
            <person name="Pohl T."/>
            <person name="Merkel B.J."/>
            <person name="Hornburger P."/>
            <person name="Mueller R.-W."/>
            <person name="Bruemmer F."/>
            <person name="Labrenz M."/>
            <person name="Spormann A.M."/>
            <person name="Op Den Camp H."/>
            <person name="Overmann J."/>
            <person name="Amann R."/>
            <person name="Jetten M.S.M."/>
            <person name="Mascher T."/>
            <person name="Medema M.H."/>
            <person name="Devos D.P."/>
            <person name="Kaster A.-K."/>
            <person name="Ovreas L."/>
            <person name="Rohde M."/>
            <person name="Galperin M.Y."/>
            <person name="Jogler C."/>
        </authorList>
    </citation>
    <scope>NUCLEOTIDE SEQUENCE [LARGE SCALE GENOMIC DNA]</scope>
    <source>
        <strain evidence="3 4">Pla22</strain>
    </source>
</reference>
<evidence type="ECO:0000259" key="2">
    <source>
        <dbReference type="Pfam" id="PF13439"/>
    </source>
</evidence>
<evidence type="ECO:0000313" key="4">
    <source>
        <dbReference type="Proteomes" id="UP000316598"/>
    </source>
</evidence>
<dbReference type="PANTHER" id="PTHR45947:SF3">
    <property type="entry name" value="SULFOQUINOVOSYL TRANSFERASE SQD2"/>
    <property type="match status" value="1"/>
</dbReference>
<keyword evidence="3" id="KW-0808">Transferase</keyword>
<dbReference type="Gene3D" id="3.40.50.2000">
    <property type="entry name" value="Glycogen Phosphorylase B"/>
    <property type="match status" value="2"/>
</dbReference>
<dbReference type="OrthoDB" id="9801609at2"/>
<comment type="caution">
    <text evidence="3">The sequence shown here is derived from an EMBL/GenBank/DDBJ whole genome shotgun (WGS) entry which is preliminary data.</text>
</comment>
<gene>
    <name evidence="3" type="primary">pimB_3</name>
    <name evidence="3" type="ORF">Pla22_51640</name>
</gene>
<dbReference type="GO" id="GO:0043750">
    <property type="term" value="F:phosphatidylinositol alpha-mannosyltransferase activity"/>
    <property type="evidence" value="ECO:0007669"/>
    <property type="project" value="UniProtKB-EC"/>
</dbReference>
<proteinExistence type="predicted"/>
<dbReference type="InterPro" id="IPR050194">
    <property type="entry name" value="Glycosyltransferase_grp1"/>
</dbReference>
<organism evidence="3 4">
    <name type="scientific">Rubripirellula amarantea</name>
    <dbReference type="NCBI Taxonomy" id="2527999"/>
    <lineage>
        <taxon>Bacteria</taxon>
        <taxon>Pseudomonadati</taxon>
        <taxon>Planctomycetota</taxon>
        <taxon>Planctomycetia</taxon>
        <taxon>Pirellulales</taxon>
        <taxon>Pirellulaceae</taxon>
        <taxon>Rubripirellula</taxon>
    </lineage>
</organism>
<feature type="domain" description="Glycosyl transferase family 1" evidence="1">
    <location>
        <begin position="200"/>
        <end position="338"/>
    </location>
</feature>
<accession>A0A5C5WDE7</accession>
<dbReference type="AlphaFoldDB" id="A0A5C5WDE7"/>
<protein>
    <submittedName>
        <fullName evidence="3">GDP-mannose-dependent alpha-(1-6)-phosphatidylinositol monomannoside mannosyltransferase</fullName>
        <ecNumber evidence="3">2.4.1.345</ecNumber>
    </submittedName>
</protein>
<evidence type="ECO:0000259" key="1">
    <source>
        <dbReference type="Pfam" id="PF00534"/>
    </source>
</evidence>
<dbReference type="PANTHER" id="PTHR45947">
    <property type="entry name" value="SULFOQUINOVOSYL TRANSFERASE SQD2"/>
    <property type="match status" value="1"/>
</dbReference>
<dbReference type="SUPFAM" id="SSF53756">
    <property type="entry name" value="UDP-Glycosyltransferase/glycogen phosphorylase"/>
    <property type="match status" value="1"/>
</dbReference>
<dbReference type="EC" id="2.4.1.345" evidence="3"/>
<dbReference type="EMBL" id="SJPI01000004">
    <property type="protein sequence ID" value="TWT48163.1"/>
    <property type="molecule type" value="Genomic_DNA"/>
</dbReference>
<dbReference type="Pfam" id="PF00534">
    <property type="entry name" value="Glycos_transf_1"/>
    <property type="match status" value="1"/>
</dbReference>
<dbReference type="RefSeq" id="WP_146517562.1">
    <property type="nucleotide sequence ID" value="NZ_SJPI01000004.1"/>
</dbReference>